<proteinExistence type="predicted"/>
<evidence type="ECO:0000313" key="3">
    <source>
        <dbReference type="Proteomes" id="UP000249633"/>
    </source>
</evidence>
<dbReference type="AlphaFoldDB" id="A0A2W5D910"/>
<dbReference type="SUPFAM" id="SSF53756">
    <property type="entry name" value="UDP-Glycosyltransferase/glycogen phosphorylase"/>
    <property type="match status" value="1"/>
</dbReference>
<name>A0A2W5D910_9BURK</name>
<organism evidence="2 3">
    <name type="scientific">Roseateles depolymerans</name>
    <dbReference type="NCBI Taxonomy" id="76731"/>
    <lineage>
        <taxon>Bacteria</taxon>
        <taxon>Pseudomonadati</taxon>
        <taxon>Pseudomonadota</taxon>
        <taxon>Betaproteobacteria</taxon>
        <taxon>Burkholderiales</taxon>
        <taxon>Sphaerotilaceae</taxon>
        <taxon>Roseateles</taxon>
    </lineage>
</organism>
<dbReference type="Proteomes" id="UP000249633">
    <property type="component" value="Unassembled WGS sequence"/>
</dbReference>
<evidence type="ECO:0000259" key="1">
    <source>
        <dbReference type="Pfam" id="PF13439"/>
    </source>
</evidence>
<comment type="caution">
    <text evidence="2">The sequence shown here is derived from an EMBL/GenBank/DDBJ whole genome shotgun (WGS) entry which is preliminary data.</text>
</comment>
<reference evidence="2 3" key="1">
    <citation type="submission" date="2017-08" db="EMBL/GenBank/DDBJ databases">
        <title>Infants hospitalized years apart are colonized by the same room-sourced microbial strains.</title>
        <authorList>
            <person name="Brooks B."/>
            <person name="Olm M.R."/>
            <person name="Firek B.A."/>
            <person name="Baker R."/>
            <person name="Thomas B.C."/>
            <person name="Morowitz M.J."/>
            <person name="Banfield J.F."/>
        </authorList>
    </citation>
    <scope>NUCLEOTIDE SEQUENCE [LARGE SCALE GENOMIC DNA]</scope>
    <source>
        <strain evidence="2">S2_012_000_R2_81</strain>
    </source>
</reference>
<dbReference type="PANTHER" id="PTHR45947">
    <property type="entry name" value="SULFOQUINOVOSYL TRANSFERASE SQD2"/>
    <property type="match status" value="1"/>
</dbReference>
<dbReference type="Pfam" id="PF13439">
    <property type="entry name" value="Glyco_transf_4"/>
    <property type="match status" value="1"/>
</dbReference>
<dbReference type="InterPro" id="IPR050194">
    <property type="entry name" value="Glycosyltransferase_grp1"/>
</dbReference>
<dbReference type="Pfam" id="PF13692">
    <property type="entry name" value="Glyco_trans_1_4"/>
    <property type="match status" value="1"/>
</dbReference>
<dbReference type="EMBL" id="QFOD01000037">
    <property type="protein sequence ID" value="PZP27038.1"/>
    <property type="molecule type" value="Genomic_DNA"/>
</dbReference>
<accession>A0A2W5D910</accession>
<dbReference type="GO" id="GO:0016757">
    <property type="term" value="F:glycosyltransferase activity"/>
    <property type="evidence" value="ECO:0007669"/>
    <property type="project" value="UniProtKB-ARBA"/>
</dbReference>
<evidence type="ECO:0000313" key="2">
    <source>
        <dbReference type="EMBL" id="PZP27038.1"/>
    </source>
</evidence>
<protein>
    <submittedName>
        <fullName evidence="2">Glycoside hydrolase</fullName>
    </submittedName>
</protein>
<keyword evidence="2" id="KW-0378">Hydrolase</keyword>
<dbReference type="Gene3D" id="3.40.50.2000">
    <property type="entry name" value="Glycogen Phosphorylase B"/>
    <property type="match status" value="2"/>
</dbReference>
<dbReference type="InterPro" id="IPR028098">
    <property type="entry name" value="Glyco_trans_4-like_N"/>
</dbReference>
<feature type="domain" description="Glycosyltransferase subfamily 4-like N-terminal" evidence="1">
    <location>
        <begin position="35"/>
        <end position="204"/>
    </location>
</feature>
<sequence length="411" mass="44208">MNSAHPDDDILVDDLPAPRHSRRLAVVTETYPPEVNGVAMSMARVVDGLNRRNHDVQLIRPRQPASAVLAGTPRVDEVLTRGLPVPLYPNLRMGVPSKRALVKLWSLKRPDVVHIATEGPLGWSALQAAKHLALPVTSDYRTNFHAYGRHYRMGLLAKPIMGYLRKFHNRTDATMVPTEALRRELDVRGFERLAVVGRGVDTQRFDPARRSAALRESWGAQGEDLVLGYVGRLAPEKNLGVVLAAYEAVKAVQPRARLVFVGDGPMRAELAERAPDAVFAGQRSGEDLAAHYAGLDLFLFPSLTETFGNVTTEAMASGCAVVAFESAAAGELIRSGVNGWLAGPGREADFVAAARLAASDARARSAVADAARATARRLDWADITARFEGVLEGAIARAEVGLGVAGLQPAG</sequence>
<gene>
    <name evidence="2" type="ORF">DI603_22850</name>
</gene>
<dbReference type="PANTHER" id="PTHR45947:SF3">
    <property type="entry name" value="SULFOQUINOVOSYL TRANSFERASE SQD2"/>
    <property type="match status" value="1"/>
</dbReference>
<dbReference type="CDD" id="cd03814">
    <property type="entry name" value="GT4-like"/>
    <property type="match status" value="1"/>
</dbReference>
<dbReference type="GO" id="GO:0016787">
    <property type="term" value="F:hydrolase activity"/>
    <property type="evidence" value="ECO:0007669"/>
    <property type="project" value="UniProtKB-KW"/>
</dbReference>